<comment type="catalytic activity">
    <reaction evidence="14">
        <text>tRNA(Ile) + L-isoleucine + ATP = L-isoleucyl-tRNA(Ile) + AMP + diphosphate</text>
        <dbReference type="Rhea" id="RHEA:11060"/>
        <dbReference type="Rhea" id="RHEA-COMP:9666"/>
        <dbReference type="Rhea" id="RHEA-COMP:9695"/>
        <dbReference type="ChEBI" id="CHEBI:30616"/>
        <dbReference type="ChEBI" id="CHEBI:33019"/>
        <dbReference type="ChEBI" id="CHEBI:58045"/>
        <dbReference type="ChEBI" id="CHEBI:78442"/>
        <dbReference type="ChEBI" id="CHEBI:78528"/>
        <dbReference type="ChEBI" id="CHEBI:456215"/>
        <dbReference type="EC" id="6.1.1.5"/>
    </reaction>
</comment>
<dbReference type="InterPro" id="IPR002301">
    <property type="entry name" value="Ile-tRNA-ligase"/>
</dbReference>
<evidence type="ECO:0000256" key="13">
    <source>
        <dbReference type="ARBA" id="ARBA00025217"/>
    </source>
</evidence>
<feature type="non-terminal residue" evidence="16">
    <location>
        <position position="584"/>
    </location>
</feature>
<dbReference type="Gene3D" id="3.40.50.620">
    <property type="entry name" value="HUPs"/>
    <property type="match status" value="2"/>
</dbReference>
<evidence type="ECO:0000256" key="11">
    <source>
        <dbReference type="ARBA" id="ARBA00022917"/>
    </source>
</evidence>
<evidence type="ECO:0000256" key="3">
    <source>
        <dbReference type="ARBA" id="ARBA00011245"/>
    </source>
</evidence>
<evidence type="ECO:0000256" key="6">
    <source>
        <dbReference type="ARBA" id="ARBA00022598"/>
    </source>
</evidence>
<evidence type="ECO:0000256" key="9">
    <source>
        <dbReference type="ARBA" id="ARBA00022833"/>
    </source>
</evidence>
<evidence type="ECO:0000256" key="1">
    <source>
        <dbReference type="ARBA" id="ARBA00001947"/>
    </source>
</evidence>
<evidence type="ECO:0000256" key="2">
    <source>
        <dbReference type="ARBA" id="ARBA00004496"/>
    </source>
</evidence>
<dbReference type="GO" id="GO:0002161">
    <property type="term" value="F:aminoacyl-tRNA deacylase activity"/>
    <property type="evidence" value="ECO:0007669"/>
    <property type="project" value="InterPro"/>
</dbReference>
<protein>
    <recommendedName>
        <fullName evidence="4">isoleucine--tRNA ligase</fullName>
        <ecNumber evidence="4">6.1.1.5</ecNumber>
    </recommendedName>
</protein>
<gene>
    <name evidence="16" type="ORF">METZ01_LOCUS90446</name>
</gene>
<dbReference type="InterPro" id="IPR023586">
    <property type="entry name" value="Ile-tRNA-ligase_type2"/>
</dbReference>
<evidence type="ECO:0000256" key="12">
    <source>
        <dbReference type="ARBA" id="ARBA00023146"/>
    </source>
</evidence>
<keyword evidence="12" id="KW-0030">Aminoacyl-tRNA synthetase</keyword>
<dbReference type="InterPro" id="IPR001412">
    <property type="entry name" value="aa-tRNA-synth_I_CS"/>
</dbReference>
<name>A0A381VB50_9ZZZZ</name>
<dbReference type="EC" id="6.1.1.5" evidence="4"/>
<comment type="subcellular location">
    <subcellularLocation>
        <location evidence="2">Cytoplasm</location>
    </subcellularLocation>
</comment>
<comment type="subunit">
    <text evidence="3">Monomer.</text>
</comment>
<dbReference type="GO" id="GO:0005737">
    <property type="term" value="C:cytoplasm"/>
    <property type="evidence" value="ECO:0007669"/>
    <property type="project" value="UniProtKB-SubCell"/>
</dbReference>
<evidence type="ECO:0000256" key="4">
    <source>
        <dbReference type="ARBA" id="ARBA00013165"/>
    </source>
</evidence>
<evidence type="ECO:0000256" key="8">
    <source>
        <dbReference type="ARBA" id="ARBA00022741"/>
    </source>
</evidence>
<dbReference type="InterPro" id="IPR009008">
    <property type="entry name" value="Val/Leu/Ile-tRNA-synth_edit"/>
</dbReference>
<organism evidence="16">
    <name type="scientific">marine metagenome</name>
    <dbReference type="NCBI Taxonomy" id="408172"/>
    <lineage>
        <taxon>unclassified sequences</taxon>
        <taxon>metagenomes</taxon>
        <taxon>ecological metagenomes</taxon>
    </lineage>
</organism>
<dbReference type="GO" id="GO:0006428">
    <property type="term" value="P:isoleucyl-tRNA aminoacylation"/>
    <property type="evidence" value="ECO:0007669"/>
    <property type="project" value="InterPro"/>
</dbReference>
<dbReference type="EMBL" id="UINC01008349">
    <property type="protein sequence ID" value="SVA37592.1"/>
    <property type="molecule type" value="Genomic_DNA"/>
</dbReference>
<feature type="domain" description="Aminoacyl-tRNA synthetase class Ia" evidence="15">
    <location>
        <begin position="22"/>
        <end position="583"/>
    </location>
</feature>
<proteinExistence type="predicted"/>
<keyword evidence="6" id="KW-0436">Ligase</keyword>
<evidence type="ECO:0000256" key="14">
    <source>
        <dbReference type="ARBA" id="ARBA00048359"/>
    </source>
</evidence>
<sequence length="584" mass="66942">MTSEPPYPDVGRADFPALEARVLDRWAAEGTFRASVEARPEEDEFVFYDGPPFANGLPHAGNLLTGYVKDIVPRYQTMRGHRVDRRFGWDCHGLPAEMEVERELDVSGRAAITDYGIDRFNDRCRESVLRYTGEWEKTVTRQARWVDFTNDYKTMDPSYMESVMWAFKQLWEKGLIYEAFRVMPYSWGAETPLSNFEIRLDDATRPRQDPAITVAFDLEPRTDDPGPMRLLAWTTTPWTLPSNLAVGVGPDVDYALRRDPDGFVYVLGAAAQERYETQLAGTENLGVVKGAELVERSYQPLFDFFADRTDAFRVLGADWVNAAEGTGVVHMAPGFGEEDQVLCEANGIPIGGVVPVDDRGRFTEDIPEWAGVNVFEANPQIISTLAEAGRLIRHDSYEHNYPHCWRTDTPIIYKAISSWYVRVTDLKEQLLANNQTINWVPDHVRDGRFGMWLEGARDWSISRNRFWGSPIPVWRSDDDQYPRTDVYGSLDEIEADFGVRPDDLHRPTIDALTRPNPDDPTGRSTMRRVPEVLDCWFESGAMPFAQVHYPFENKEWFDDHFPADFIVEYINQTRGWFYTLHVLA</sequence>
<dbReference type="AlphaFoldDB" id="A0A381VB50"/>
<keyword evidence="11" id="KW-0648">Protein biosynthesis</keyword>
<evidence type="ECO:0000256" key="7">
    <source>
        <dbReference type="ARBA" id="ARBA00022723"/>
    </source>
</evidence>
<dbReference type="PROSITE" id="PS00178">
    <property type="entry name" value="AA_TRNA_LIGASE_I"/>
    <property type="match status" value="1"/>
</dbReference>
<dbReference type="Gene3D" id="3.90.740.10">
    <property type="entry name" value="Valyl/Leucyl/Isoleucyl-tRNA synthetase, editing domain"/>
    <property type="match status" value="1"/>
</dbReference>
<dbReference type="GO" id="GO:0005524">
    <property type="term" value="F:ATP binding"/>
    <property type="evidence" value="ECO:0007669"/>
    <property type="project" value="UniProtKB-KW"/>
</dbReference>
<evidence type="ECO:0000259" key="15">
    <source>
        <dbReference type="Pfam" id="PF00133"/>
    </source>
</evidence>
<dbReference type="SUPFAM" id="SSF52374">
    <property type="entry name" value="Nucleotidylyl transferase"/>
    <property type="match status" value="1"/>
</dbReference>
<dbReference type="Pfam" id="PF00133">
    <property type="entry name" value="tRNA-synt_1"/>
    <property type="match status" value="1"/>
</dbReference>
<keyword evidence="8" id="KW-0547">Nucleotide-binding</keyword>
<keyword evidence="9" id="KW-0862">Zinc</keyword>
<dbReference type="SUPFAM" id="SSF50677">
    <property type="entry name" value="ValRS/IleRS/LeuRS editing domain"/>
    <property type="match status" value="1"/>
</dbReference>
<dbReference type="FunFam" id="3.40.50.620:FF:000063">
    <property type="entry name" value="Isoleucine--tRNA ligase"/>
    <property type="match status" value="1"/>
</dbReference>
<evidence type="ECO:0000313" key="16">
    <source>
        <dbReference type="EMBL" id="SVA37592.1"/>
    </source>
</evidence>
<dbReference type="InterPro" id="IPR014729">
    <property type="entry name" value="Rossmann-like_a/b/a_fold"/>
</dbReference>
<keyword evidence="5" id="KW-0963">Cytoplasm</keyword>
<keyword evidence="10" id="KW-0067">ATP-binding</keyword>
<dbReference type="GO" id="GO:0004822">
    <property type="term" value="F:isoleucine-tRNA ligase activity"/>
    <property type="evidence" value="ECO:0007669"/>
    <property type="project" value="UniProtKB-EC"/>
</dbReference>
<dbReference type="InterPro" id="IPR002300">
    <property type="entry name" value="aa-tRNA-synth_Ia"/>
</dbReference>
<reference evidence="16" key="1">
    <citation type="submission" date="2018-05" db="EMBL/GenBank/DDBJ databases">
        <authorList>
            <person name="Lanie J.A."/>
            <person name="Ng W.-L."/>
            <person name="Kazmierczak K.M."/>
            <person name="Andrzejewski T.M."/>
            <person name="Davidsen T.M."/>
            <person name="Wayne K.J."/>
            <person name="Tettelin H."/>
            <person name="Glass J.I."/>
            <person name="Rusch D."/>
            <person name="Podicherti R."/>
            <person name="Tsui H.-C.T."/>
            <person name="Winkler M.E."/>
        </authorList>
    </citation>
    <scope>NUCLEOTIDE SEQUENCE</scope>
</reference>
<dbReference type="PRINTS" id="PR00984">
    <property type="entry name" value="TRNASYNTHILE"/>
</dbReference>
<accession>A0A381VB50</accession>
<comment type="cofactor">
    <cofactor evidence="1">
        <name>Zn(2+)</name>
        <dbReference type="ChEBI" id="CHEBI:29105"/>
    </cofactor>
</comment>
<dbReference type="PANTHER" id="PTHR42780:SF1">
    <property type="entry name" value="ISOLEUCINE--TRNA LIGASE, CYTOPLASMIC"/>
    <property type="match status" value="1"/>
</dbReference>
<evidence type="ECO:0000256" key="5">
    <source>
        <dbReference type="ARBA" id="ARBA00022490"/>
    </source>
</evidence>
<keyword evidence="7" id="KW-0479">Metal-binding</keyword>
<evidence type="ECO:0000256" key="10">
    <source>
        <dbReference type="ARBA" id="ARBA00022840"/>
    </source>
</evidence>
<dbReference type="PANTHER" id="PTHR42780">
    <property type="entry name" value="SOLEUCYL-TRNA SYNTHETASE"/>
    <property type="match status" value="1"/>
</dbReference>
<comment type="function">
    <text evidence="13">Catalyzes the attachment of isoleucine to tRNA(Ile). As IleRS can inadvertently accommodate and process structurally similar amino acids such as valine, to avoid such errors it has two additional distinct tRNA(Ile)-dependent editing activities. One activity is designated as 'pretransfer' editing and involves the hydrolysis of activated Val-AMP. The other activity is designated 'posttransfer' editing and involves deacylation of mischarged Val-tRNA(Ile).</text>
</comment>
<dbReference type="GO" id="GO:0046872">
    <property type="term" value="F:metal ion binding"/>
    <property type="evidence" value="ECO:0007669"/>
    <property type="project" value="UniProtKB-KW"/>
</dbReference>